<dbReference type="AlphaFoldDB" id="A0AAN8YVJ2"/>
<feature type="domain" description="Rhodanese" evidence="1">
    <location>
        <begin position="7"/>
        <end position="97"/>
    </location>
</feature>
<dbReference type="CDD" id="cd00158">
    <property type="entry name" value="RHOD"/>
    <property type="match status" value="1"/>
</dbReference>
<keyword evidence="3" id="KW-1185">Reference proteome</keyword>
<evidence type="ECO:0000313" key="3">
    <source>
        <dbReference type="Proteomes" id="UP001370490"/>
    </source>
</evidence>
<reference evidence="2 3" key="1">
    <citation type="submission" date="2023-12" db="EMBL/GenBank/DDBJ databases">
        <title>A high-quality genome assembly for Dillenia turbinata (Dilleniales).</title>
        <authorList>
            <person name="Chanderbali A."/>
        </authorList>
    </citation>
    <scope>NUCLEOTIDE SEQUENCE [LARGE SCALE GENOMIC DNA]</scope>
    <source>
        <strain evidence="2">LSX21</strain>
        <tissue evidence="2">Leaf</tissue>
    </source>
</reference>
<dbReference type="Gene3D" id="3.40.250.10">
    <property type="entry name" value="Rhodanese-like domain"/>
    <property type="match status" value="1"/>
</dbReference>
<gene>
    <name evidence="2" type="ORF">RJ641_019570</name>
</gene>
<protein>
    <submittedName>
        <fullName evidence="2">Rhodanese-like domain</fullName>
    </submittedName>
</protein>
<dbReference type="Proteomes" id="UP001370490">
    <property type="component" value="Unassembled WGS sequence"/>
</dbReference>
<name>A0AAN8YVJ2_9MAGN</name>
<comment type="caution">
    <text evidence="2">The sequence shown here is derived from an EMBL/GenBank/DDBJ whole genome shotgun (WGS) entry which is preliminary data.</text>
</comment>
<dbReference type="InterPro" id="IPR044684">
    <property type="entry name" value="STR17/STR18/HARC1-like"/>
</dbReference>
<organism evidence="2 3">
    <name type="scientific">Dillenia turbinata</name>
    <dbReference type="NCBI Taxonomy" id="194707"/>
    <lineage>
        <taxon>Eukaryota</taxon>
        <taxon>Viridiplantae</taxon>
        <taxon>Streptophyta</taxon>
        <taxon>Embryophyta</taxon>
        <taxon>Tracheophyta</taxon>
        <taxon>Spermatophyta</taxon>
        <taxon>Magnoliopsida</taxon>
        <taxon>eudicotyledons</taxon>
        <taxon>Gunneridae</taxon>
        <taxon>Pentapetalae</taxon>
        <taxon>Dilleniales</taxon>
        <taxon>Dilleniaceae</taxon>
        <taxon>Dillenia</taxon>
    </lineage>
</organism>
<dbReference type="GO" id="GO:0003824">
    <property type="term" value="F:catalytic activity"/>
    <property type="evidence" value="ECO:0007669"/>
    <property type="project" value="InterPro"/>
</dbReference>
<dbReference type="SUPFAM" id="SSF52821">
    <property type="entry name" value="Rhodanese/Cell cycle control phosphatase"/>
    <property type="match status" value="1"/>
</dbReference>
<dbReference type="PANTHER" id="PTHR44542:SF14">
    <property type="entry name" value="PROTEIN HIGH ARSENIC CONTENT 1, MITOCHONDRIAL-RELATED"/>
    <property type="match status" value="1"/>
</dbReference>
<dbReference type="EMBL" id="JBAMMX010000024">
    <property type="protein sequence ID" value="KAK6916709.1"/>
    <property type="molecule type" value="Genomic_DNA"/>
</dbReference>
<evidence type="ECO:0000259" key="1">
    <source>
        <dbReference type="PROSITE" id="PS50206"/>
    </source>
</evidence>
<accession>A0AAN8YVJ2</accession>
<sequence>MEVTMRRTVDEINKSHIENALNVPYMFITQEGRVENPDFIAQVSSICKKDHRFIVGCNSGGRSSCACDDVSNAGFKHVTNMEGGYPSWVDNILTIENQQKNALASSGLKAFLFLHLILYGLMKSITRQTDP</sequence>
<dbReference type="InterPro" id="IPR001763">
    <property type="entry name" value="Rhodanese-like_dom"/>
</dbReference>
<dbReference type="Pfam" id="PF00581">
    <property type="entry name" value="Rhodanese"/>
    <property type="match status" value="1"/>
</dbReference>
<dbReference type="PROSITE" id="PS50206">
    <property type="entry name" value="RHODANESE_3"/>
    <property type="match status" value="1"/>
</dbReference>
<dbReference type="InterPro" id="IPR036873">
    <property type="entry name" value="Rhodanese-like_dom_sf"/>
</dbReference>
<dbReference type="PANTHER" id="PTHR44542">
    <property type="entry name" value="THIOSULFATE SULFURTRANSFERASE 18"/>
    <property type="match status" value="1"/>
</dbReference>
<proteinExistence type="predicted"/>
<evidence type="ECO:0000313" key="2">
    <source>
        <dbReference type="EMBL" id="KAK6916709.1"/>
    </source>
</evidence>